<organism evidence="1 2">
    <name type="scientific">Okeania hirsuta</name>
    <dbReference type="NCBI Taxonomy" id="1458930"/>
    <lineage>
        <taxon>Bacteria</taxon>
        <taxon>Bacillati</taxon>
        <taxon>Cyanobacteriota</taxon>
        <taxon>Cyanophyceae</taxon>
        <taxon>Oscillatoriophycideae</taxon>
        <taxon>Oscillatoriales</taxon>
        <taxon>Microcoleaceae</taxon>
        <taxon>Okeania</taxon>
    </lineage>
</organism>
<name>A0A3N6RF29_9CYAN</name>
<keyword evidence="2" id="KW-1185">Reference proteome</keyword>
<sequence>MNLRKLLNLATLFPIVKKRKLFKNLLFYPTALLTALSLTFSIQERTNSQLNINTEIFYNVKVCNEYKKKIYVARAKERIYTVAGAGNYGSPYGVTVQGSRLSGWGSVAPNECKSFPILKLDIDAPQGRYDRTEDWIYLESSDNKKFPRQDITSYKNSQGGNSRKPEFCVTNKAFNLSSRNYQKIGTRICPGYNAYQESTLPEGTYFVRFYRVSPEKNQIVFR</sequence>
<reference evidence="1 2" key="1">
    <citation type="journal article" date="2018" name="ACS Chem. Biol.">
        <title>Ketoreductase domain dysfunction expands chemodiversity: malyngamide biosynthesis in the cyanobacterium Okeania hirsuta.</title>
        <authorList>
            <person name="Moss N.A."/>
            <person name="Leao T."/>
            <person name="Rankin M."/>
            <person name="McCullough T.M."/>
            <person name="Qu P."/>
            <person name="Korobeynikov A."/>
            <person name="Smith J.L."/>
            <person name="Gerwick L."/>
            <person name="Gerwick W.H."/>
        </authorList>
    </citation>
    <scope>NUCLEOTIDE SEQUENCE [LARGE SCALE GENOMIC DNA]</scope>
    <source>
        <strain evidence="1 2">PAB10Feb10-1</strain>
    </source>
</reference>
<evidence type="ECO:0000313" key="1">
    <source>
        <dbReference type="EMBL" id="RQH27597.1"/>
    </source>
</evidence>
<gene>
    <name evidence="1" type="ORF">D5R40_26980</name>
</gene>
<dbReference type="RefSeq" id="WP_124155453.1">
    <property type="nucleotide sequence ID" value="NZ_CAWOLW010000158.1"/>
</dbReference>
<accession>A0A3N6RF29</accession>
<evidence type="ECO:0000313" key="2">
    <source>
        <dbReference type="Proteomes" id="UP000269154"/>
    </source>
</evidence>
<dbReference type="EMBL" id="RCBY01000240">
    <property type="protein sequence ID" value="RQH27597.1"/>
    <property type="molecule type" value="Genomic_DNA"/>
</dbReference>
<proteinExistence type="predicted"/>
<dbReference type="AlphaFoldDB" id="A0A3N6RF29"/>
<comment type="caution">
    <text evidence="1">The sequence shown here is derived from an EMBL/GenBank/DDBJ whole genome shotgun (WGS) entry which is preliminary data.</text>
</comment>
<dbReference type="Proteomes" id="UP000269154">
    <property type="component" value="Unassembled WGS sequence"/>
</dbReference>
<protein>
    <submittedName>
        <fullName evidence="1">Uncharacterized protein</fullName>
    </submittedName>
</protein>